<accession>A0A3R6AG46</accession>
<organism evidence="1 2">
    <name type="scientific">Roseburia intestinalis</name>
    <dbReference type="NCBI Taxonomy" id="166486"/>
    <lineage>
        <taxon>Bacteria</taxon>
        <taxon>Bacillati</taxon>
        <taxon>Bacillota</taxon>
        <taxon>Clostridia</taxon>
        <taxon>Lachnospirales</taxon>
        <taxon>Lachnospiraceae</taxon>
        <taxon>Roseburia</taxon>
    </lineage>
</organism>
<proteinExistence type="predicted"/>
<dbReference type="EMBL" id="QSFP01000013">
    <property type="protein sequence ID" value="RHA66274.1"/>
    <property type="molecule type" value="Genomic_DNA"/>
</dbReference>
<gene>
    <name evidence="1" type="ORF">DW927_12105</name>
</gene>
<protein>
    <submittedName>
        <fullName evidence="1">Uncharacterized protein</fullName>
    </submittedName>
</protein>
<evidence type="ECO:0000313" key="1">
    <source>
        <dbReference type="EMBL" id="RHA66274.1"/>
    </source>
</evidence>
<name>A0A3R6AG46_9FIRM</name>
<sequence length="67" mass="7760">MTLGELMPSFGKFYCKETCGIDGSALYANRVYPIAVDKERNRIRITVDDVFLFSDFKELEKYGRIEV</sequence>
<evidence type="ECO:0000313" key="2">
    <source>
        <dbReference type="Proteomes" id="UP000284465"/>
    </source>
</evidence>
<dbReference type="RefSeq" id="WP_118591779.1">
    <property type="nucleotide sequence ID" value="NZ_QSFP01000013.1"/>
</dbReference>
<dbReference type="Proteomes" id="UP000284465">
    <property type="component" value="Unassembled WGS sequence"/>
</dbReference>
<comment type="caution">
    <text evidence="1">The sequence shown here is derived from an EMBL/GenBank/DDBJ whole genome shotgun (WGS) entry which is preliminary data.</text>
</comment>
<dbReference type="AlphaFoldDB" id="A0A3R6AG46"/>
<reference evidence="1 2" key="1">
    <citation type="submission" date="2018-08" db="EMBL/GenBank/DDBJ databases">
        <title>A genome reference for cultivated species of the human gut microbiota.</title>
        <authorList>
            <person name="Zou Y."/>
            <person name="Xue W."/>
            <person name="Luo G."/>
        </authorList>
    </citation>
    <scope>NUCLEOTIDE SEQUENCE [LARGE SCALE GENOMIC DNA]</scope>
    <source>
        <strain evidence="1 2">AM43-11</strain>
    </source>
</reference>